<dbReference type="EMBL" id="BK032737">
    <property type="protein sequence ID" value="DAF57667.1"/>
    <property type="molecule type" value="Genomic_DNA"/>
</dbReference>
<sequence>MKFRRISPLEICPLWADTEHKVLTAAIRVYSVVELKDGINKCVQMCEVYSTDGV</sequence>
<organism evidence="1">
    <name type="scientific">Siphoviridae sp. ctedO8</name>
    <dbReference type="NCBI Taxonomy" id="2827907"/>
    <lineage>
        <taxon>Viruses</taxon>
        <taxon>Duplodnaviria</taxon>
        <taxon>Heunggongvirae</taxon>
        <taxon>Uroviricota</taxon>
        <taxon>Caudoviricetes</taxon>
    </lineage>
</organism>
<name>A0A8S5T3S7_9CAUD</name>
<reference evidence="1" key="1">
    <citation type="journal article" date="2021" name="Proc. Natl. Acad. Sci. U.S.A.">
        <title>A Catalog of Tens of Thousands of Viruses from Human Metagenomes Reveals Hidden Associations with Chronic Diseases.</title>
        <authorList>
            <person name="Tisza M.J."/>
            <person name="Buck C.B."/>
        </authorList>
    </citation>
    <scope>NUCLEOTIDE SEQUENCE</scope>
    <source>
        <strain evidence="1">CtedO8</strain>
    </source>
</reference>
<evidence type="ECO:0000313" key="1">
    <source>
        <dbReference type="EMBL" id="DAF57667.1"/>
    </source>
</evidence>
<protein>
    <submittedName>
        <fullName evidence="1">PORTAL PROTEIN</fullName>
    </submittedName>
</protein>
<accession>A0A8S5T3S7</accession>
<proteinExistence type="predicted"/>